<name>A0A023D729_ACIMT</name>
<evidence type="ECO:0000313" key="3">
    <source>
        <dbReference type="Proteomes" id="UP000019760"/>
    </source>
</evidence>
<feature type="signal peptide" evidence="1">
    <location>
        <begin position="1"/>
        <end position="38"/>
    </location>
</feature>
<comment type="caution">
    <text evidence="2">The sequence shown here is derived from an EMBL/GenBank/DDBJ whole genome shotgun (WGS) entry which is preliminary data.</text>
</comment>
<dbReference type="Proteomes" id="UP000019760">
    <property type="component" value="Unassembled WGS sequence"/>
</dbReference>
<accession>A0A023D729</accession>
<protein>
    <recommendedName>
        <fullName evidence="4">Lipoprotein</fullName>
    </recommendedName>
</protein>
<dbReference type="AlphaFoldDB" id="A0A023D729"/>
<organism evidence="2 3">
    <name type="scientific">Acidomonas methanolica NBRC 104435</name>
    <dbReference type="NCBI Taxonomy" id="1231351"/>
    <lineage>
        <taxon>Bacteria</taxon>
        <taxon>Pseudomonadati</taxon>
        <taxon>Pseudomonadota</taxon>
        <taxon>Alphaproteobacteria</taxon>
        <taxon>Acetobacterales</taxon>
        <taxon>Acetobacteraceae</taxon>
        <taxon>Acidomonas</taxon>
    </lineage>
</organism>
<proteinExistence type="predicted"/>
<evidence type="ECO:0000313" key="2">
    <source>
        <dbReference type="EMBL" id="GAJ29889.1"/>
    </source>
</evidence>
<keyword evidence="3" id="KW-1185">Reference proteome</keyword>
<reference evidence="2 3" key="2">
    <citation type="journal article" date="2014" name="FEMS Microbiol. Lett.">
        <title>Draft genomic DNA sequence of the facultatively methylotrophic bacterium Acidomonas methanolica type strain MB58.</title>
        <authorList>
            <person name="Higashiura N."/>
            <person name="Hadano H."/>
            <person name="Hirakawa H."/>
            <person name="Matsutani M."/>
            <person name="Takabe S."/>
            <person name="Matsushita K."/>
            <person name="Azuma Y."/>
        </authorList>
    </citation>
    <scope>NUCLEOTIDE SEQUENCE [LARGE SCALE GENOMIC DNA]</scope>
    <source>
        <strain evidence="2 3">MB58</strain>
    </source>
</reference>
<evidence type="ECO:0000256" key="1">
    <source>
        <dbReference type="SAM" id="SignalP"/>
    </source>
</evidence>
<feature type="chain" id="PRO_5001518221" description="Lipoprotein" evidence="1">
    <location>
        <begin position="39"/>
        <end position="150"/>
    </location>
</feature>
<dbReference type="EMBL" id="BAND01000085">
    <property type="protein sequence ID" value="GAJ29889.1"/>
    <property type="molecule type" value="Genomic_DNA"/>
</dbReference>
<evidence type="ECO:0008006" key="4">
    <source>
        <dbReference type="Google" id="ProtNLM"/>
    </source>
</evidence>
<reference evidence="3" key="1">
    <citation type="journal article" date="2014" name="FEMS Microbiol. Lett.">
        <title>Draft Genomic DNA Sequence of the Facultatively Methylotrophic Bacterium Acidomonas methanolica type strain MB58.</title>
        <authorList>
            <person name="Higashiura N."/>
            <person name="Hadano H."/>
            <person name="Hirakawa H."/>
            <person name="Matsutani M."/>
            <person name="Takabe S."/>
            <person name="Matsushita K."/>
            <person name="Azuma Y."/>
        </authorList>
    </citation>
    <scope>NUCLEOTIDE SEQUENCE [LARGE SCALE GENOMIC DNA]</scope>
    <source>
        <strain evidence="3">MB58</strain>
    </source>
</reference>
<sequence length="150" mass="15717">MRSAHSGARTIEDPMTTAPLPRVSVLLAAAVLSLSSLAACSGGPVTPDRDPTGIWTGALVTDEGTCPSERDSTLQINAHDISFTPGDGSIVLKGKRLPDNSHFRARAQTKGADGKPWPMVFDAYPVGRAIGGTYGTPACRAHITLTHPTR</sequence>
<keyword evidence="1" id="KW-0732">Signal</keyword>
<gene>
    <name evidence="2" type="ORF">Amme_085_017</name>
</gene>